<gene>
    <name evidence="1" type="primary">bamC</name>
    <name evidence="1" type="ORF">HII17_12960</name>
</gene>
<reference evidence="1 2" key="1">
    <citation type="submission" date="2020-04" db="EMBL/GenBank/DDBJ databases">
        <title>Thalassotalea sp. M1531, isolated from the surface of marine red alga.</title>
        <authorList>
            <person name="Pang L."/>
            <person name="Lu D.-C."/>
        </authorList>
    </citation>
    <scope>NUCLEOTIDE SEQUENCE [LARGE SCALE GENOMIC DNA]</scope>
    <source>
        <strain evidence="1 2">M1531</strain>
    </source>
</reference>
<dbReference type="Gene3D" id="3.30.530.50">
    <property type="match status" value="1"/>
</dbReference>
<dbReference type="AlphaFoldDB" id="A0A7Y0LE19"/>
<keyword evidence="2" id="KW-1185">Reference proteome</keyword>
<dbReference type="PROSITE" id="PS51257">
    <property type="entry name" value="PROKAR_LIPOPROTEIN"/>
    <property type="match status" value="1"/>
</dbReference>
<protein>
    <submittedName>
        <fullName evidence="1">Outer membrane protein assembly factor BamC</fullName>
    </submittedName>
</protein>
<sequence length="359" mass="40381">MSRRSLYLSILALSIVGCSSGKNNRASGDFEYTEVKEQSALSVPDNLSKPVQSDDFSVVAEDKVQGPIGAKVDVRAPSLVLPVAASSRVIPESSEAIIWFDKVLEDRDLLTFIKTAVKDQLIESEVAIRNEDANGLSIESDWFHSEKESGVVFKDTDVAESKRFRFDFTAKPHGRSVSLQVTLVDYMKTDQSGSTKKADIIDKHRSEMALLNEITSTVDYKYRLQQRENRLMRANQKLVTIGENPVGEPAYIVEMEADLLWSNLPIFFENYGFDIADLNESKKIYYVDFTKPSISLWDKIWGDDVPVIELGDERYQFVLADIEDSTALTIYNSEGKPVTAEVLEAIFPVMEPALSFRDF</sequence>
<comment type="caution">
    <text evidence="1">The sequence shown here is derived from an EMBL/GenBank/DDBJ whole genome shotgun (WGS) entry which is preliminary data.</text>
</comment>
<evidence type="ECO:0000313" key="1">
    <source>
        <dbReference type="EMBL" id="NMP32474.1"/>
    </source>
</evidence>
<accession>A0A7Y0LE19</accession>
<dbReference type="InterPro" id="IPR010653">
    <property type="entry name" value="NlpB/DapX"/>
</dbReference>
<name>A0A7Y0LE19_9GAMM</name>
<evidence type="ECO:0000313" key="2">
    <source>
        <dbReference type="Proteomes" id="UP000568664"/>
    </source>
</evidence>
<dbReference type="Gene3D" id="3.30.310.170">
    <property type="entry name" value="Outer membrane protein assembly factor BamC"/>
    <property type="match status" value="1"/>
</dbReference>
<organism evidence="1 2">
    <name type="scientific">Thalassotalea algicola</name>
    <dbReference type="NCBI Taxonomy" id="2716224"/>
    <lineage>
        <taxon>Bacteria</taxon>
        <taxon>Pseudomonadati</taxon>
        <taxon>Pseudomonadota</taxon>
        <taxon>Gammaproteobacteria</taxon>
        <taxon>Alteromonadales</taxon>
        <taxon>Colwelliaceae</taxon>
        <taxon>Thalassotalea</taxon>
    </lineage>
</organism>
<dbReference type="RefSeq" id="WP_169075805.1">
    <property type="nucleotide sequence ID" value="NZ_JABBXH010000004.1"/>
</dbReference>
<proteinExistence type="predicted"/>
<dbReference type="InterPro" id="IPR042268">
    <property type="entry name" value="BamC_C"/>
</dbReference>
<dbReference type="EMBL" id="JABBXH010000004">
    <property type="protein sequence ID" value="NMP32474.1"/>
    <property type="molecule type" value="Genomic_DNA"/>
</dbReference>
<dbReference type="Pfam" id="PF06804">
    <property type="entry name" value="Lipoprotein_18"/>
    <property type="match status" value="1"/>
</dbReference>
<dbReference type="Proteomes" id="UP000568664">
    <property type="component" value="Unassembled WGS sequence"/>
</dbReference>